<dbReference type="EMBL" id="MG757156">
    <property type="protein sequence ID" value="AVD99731.1"/>
    <property type="molecule type" value="Genomic_DNA"/>
</dbReference>
<evidence type="ECO:0000313" key="1">
    <source>
        <dbReference type="EMBL" id="AVD99731.1"/>
    </source>
</evidence>
<keyword evidence="2" id="KW-1185">Reference proteome</keyword>
<organism evidence="1 2">
    <name type="scientific">Mycobacterium phage Cuke</name>
    <dbReference type="NCBI Taxonomy" id="2079417"/>
    <lineage>
        <taxon>Viruses</taxon>
        <taxon>Duplodnaviria</taxon>
        <taxon>Heunggongvirae</taxon>
        <taxon>Uroviricota</taxon>
        <taxon>Caudoviricetes</taxon>
        <taxon>Cukevirus</taxon>
        <taxon>Cukevirus cuke</taxon>
    </lineage>
</organism>
<name>A0A2L1IX17_9CAUD</name>
<reference evidence="2" key="1">
    <citation type="submission" date="2018-01" db="EMBL/GenBank/DDBJ databases">
        <authorList>
            <person name="Gaut B.S."/>
            <person name="Morton B.R."/>
            <person name="Clegg M.T."/>
            <person name="Duvall M.R."/>
        </authorList>
    </citation>
    <scope>NUCLEOTIDE SEQUENCE [LARGE SCALE GENOMIC DNA]</scope>
</reference>
<evidence type="ECO:0000313" key="2">
    <source>
        <dbReference type="Proteomes" id="UP000240246"/>
    </source>
</evidence>
<proteinExistence type="predicted"/>
<sequence length="39" mass="4386">MMEIKAKDTAVQRDCERASCKALGIKCIERRSGKECKKA</sequence>
<accession>A0A2L1IX17</accession>
<gene>
    <name evidence="1" type="ORF">SEA_CUKE_115</name>
</gene>
<protein>
    <submittedName>
        <fullName evidence="1">Uncharacterized protein</fullName>
    </submittedName>
</protein>
<dbReference type="Proteomes" id="UP000240246">
    <property type="component" value="Segment"/>
</dbReference>